<proteinExistence type="predicted"/>
<dbReference type="AlphaFoldDB" id="D9PG00"/>
<accession>D9PG00</accession>
<protein>
    <submittedName>
        <fullName evidence="1">Uncharacterized protein</fullName>
    </submittedName>
</protein>
<dbReference type="EMBL" id="ADZX01000145">
    <property type="protein sequence ID" value="EFK97517.1"/>
    <property type="molecule type" value="Genomic_DNA"/>
</dbReference>
<evidence type="ECO:0000313" key="1">
    <source>
        <dbReference type="EMBL" id="EFK97517.1"/>
    </source>
</evidence>
<name>D9PG00_9ZZZZ</name>
<reference evidence="1" key="2">
    <citation type="journal article" date="2011" name="Microb. Ecol.">
        <title>Taxonomic and Functional Metagenomic Profiling of the Microbial Community in the Anoxic Sediment of a Sub-saline Shallow Lake (Laguna de Carrizo, Central Spain).</title>
        <authorList>
            <person name="Ferrer M."/>
            <person name="Guazzaroni M.E."/>
            <person name="Richter M."/>
            <person name="Garcia-Salamanca A."/>
            <person name="Yarza P."/>
            <person name="Suarez-Suarez A."/>
            <person name="Solano J."/>
            <person name="Alcaide M."/>
            <person name="van Dillewijn P."/>
            <person name="Molina-Henares M.A."/>
            <person name="Lopez-Cortes N."/>
            <person name="Al-Ramahi Y."/>
            <person name="Guerrero C."/>
            <person name="Acosta A."/>
            <person name="de Eugenio L.I."/>
            <person name="Martinez V."/>
            <person name="Marques S."/>
            <person name="Rojo F."/>
            <person name="Santero E."/>
            <person name="Genilloud O."/>
            <person name="Perez-Perez J."/>
            <person name="Rossello-Mora R."/>
            <person name="Ramos J.L."/>
        </authorList>
    </citation>
    <scope>NUCLEOTIDE SEQUENCE</scope>
</reference>
<comment type="caution">
    <text evidence="1">The sequence shown here is derived from an EMBL/GenBank/DDBJ whole genome shotgun (WGS) entry which is preliminary data.</text>
</comment>
<organism evidence="1">
    <name type="scientific">sediment metagenome</name>
    <dbReference type="NCBI Taxonomy" id="749907"/>
    <lineage>
        <taxon>unclassified sequences</taxon>
        <taxon>metagenomes</taxon>
        <taxon>ecological metagenomes</taxon>
    </lineage>
</organism>
<sequence length="223" mass="26260">MDLKSGNFDKTDFAMFADSNTNLLIEAFEFRHFTKNILDKGAIIDQLKKDLDMSDEDIDFYISKEFAFVFPDNNFDKWGIVLGYKDDKRIDSRMAIIKKIKEGSKKNFYTDYVIETFKIKEDRFILISNSKVTLDQMKEFAEGNVQNLSKSAVYVDLIKDLPKFGSMFVYKKENTATWEYFINQAIKKYDKVQSLDVALKSIPSSRRSFFLRMERRRRLLTNP</sequence>
<reference evidence="1" key="1">
    <citation type="submission" date="2010-07" db="EMBL/GenBank/DDBJ databases">
        <authorList>
            <consortium name="CONSOLIDER consortium CSD2007-00005"/>
            <person name="Guazzaroni M.-E."/>
            <person name="Richter M."/>
            <person name="Garcia-Salamanca A."/>
            <person name="Yarza P."/>
            <person name="Ferrer M."/>
        </authorList>
    </citation>
    <scope>NUCLEOTIDE SEQUENCE</scope>
</reference>
<gene>
    <name evidence="1" type="ORF">LDC_0445</name>
</gene>